<proteinExistence type="predicted"/>
<evidence type="ECO:0000313" key="1">
    <source>
        <dbReference type="EMBL" id="AUM61653.1"/>
    </source>
</evidence>
<accession>A0A2K9LS15</accession>
<dbReference type="EMBL" id="KY487790">
    <property type="protein sequence ID" value="AUM61653.1"/>
    <property type="molecule type" value="Genomic_DNA"/>
</dbReference>
<protein>
    <submittedName>
        <fullName evidence="1">Capsid</fullName>
    </submittedName>
</protein>
<sequence>MAPRQTRRRRATKRTFKRRVNRKSLYRVARRVAYQIAETKYYETGVVTPDITSNGLWSQQSGDAAHLSQNVWARLDLLNGILVGNTNSTRVGNRIMVKYVQVYLAIGQGDATDLESGTCRFLLIRDKGTQGSLIDMRNSYFSTNGPMLSGQTMPINAPKNSDTLRRYSTLLDRQHSVQTYGNTTGSKTATPVMTFYIPVNRVFTYKAGTSGWNSSDCMVEETLQFALGADMAGCCNISAYFRVAYKDA</sequence>
<reference evidence="1" key="1">
    <citation type="submission" date="2017-01" db="EMBL/GenBank/DDBJ databases">
        <title>High-throughput sequencing uncovers low homogeneity in the biogeography of single-stranded DNA viruses.</title>
        <authorList>
            <person name="Pearson V.M."/>
            <person name="Rokyta D.R."/>
        </authorList>
    </citation>
    <scope>NUCLEOTIDE SEQUENCE</scope>
</reference>
<dbReference type="InterPro" id="IPR029053">
    <property type="entry name" value="Viral_coat"/>
</dbReference>
<dbReference type="Gene3D" id="2.60.120.20">
    <property type="match status" value="1"/>
</dbReference>
<name>A0A2K9LS15_9VIRU</name>
<gene>
    <name evidence="1" type="primary">Cap</name>
</gene>
<organism evidence="1">
    <name type="scientific">uncultured virus</name>
    <dbReference type="NCBI Taxonomy" id="340016"/>
    <lineage>
        <taxon>Viruses</taxon>
        <taxon>environmental samples</taxon>
    </lineage>
</organism>